<dbReference type="RefSeq" id="WP_203832449.1">
    <property type="nucleotide sequence ID" value="NZ_BOMP01000016.1"/>
</dbReference>
<evidence type="ECO:0000256" key="3">
    <source>
        <dbReference type="ARBA" id="ARBA00022750"/>
    </source>
</evidence>
<protein>
    <submittedName>
        <fullName evidence="6">Hydrogenase maturation protease</fullName>
        <ecNumber evidence="6">3.4.23.-</ecNumber>
    </submittedName>
    <submittedName>
        <fullName evidence="5">Peptidase M52</fullName>
    </submittedName>
</protein>
<reference evidence="6 7" key="1">
    <citation type="submission" date="2020-08" db="EMBL/GenBank/DDBJ databases">
        <title>Sequencing the genomes of 1000 actinobacteria strains.</title>
        <authorList>
            <person name="Klenk H.-P."/>
        </authorList>
    </citation>
    <scope>NUCLEOTIDE SEQUENCE [LARGE SCALE GENOMIC DNA]</scope>
    <source>
        <strain evidence="6 7">DSM 43150</strain>
    </source>
</reference>
<keyword evidence="8" id="KW-1185">Reference proteome</keyword>
<comment type="similarity">
    <text evidence="1">Belongs to the peptidase A31 family.</text>
</comment>
<accession>A0A7W7MKC5</accession>
<dbReference type="InterPro" id="IPR023430">
    <property type="entry name" value="Pept_HybD-like_dom_sf"/>
</dbReference>
<evidence type="ECO:0000256" key="1">
    <source>
        <dbReference type="ARBA" id="ARBA00006814"/>
    </source>
</evidence>
<organism evidence="6 7">
    <name type="scientific">Actinoplanes lobatus</name>
    <dbReference type="NCBI Taxonomy" id="113568"/>
    <lineage>
        <taxon>Bacteria</taxon>
        <taxon>Bacillati</taxon>
        <taxon>Actinomycetota</taxon>
        <taxon>Actinomycetes</taxon>
        <taxon>Micromonosporales</taxon>
        <taxon>Micromonosporaceae</taxon>
        <taxon>Actinoplanes</taxon>
    </lineage>
</organism>
<dbReference type="GO" id="GO:0004190">
    <property type="term" value="F:aspartic-type endopeptidase activity"/>
    <property type="evidence" value="ECO:0007669"/>
    <property type="project" value="UniProtKB-KW"/>
</dbReference>
<keyword evidence="3" id="KW-0064">Aspartyl protease</keyword>
<dbReference type="NCBIfam" id="TIGR00072">
    <property type="entry name" value="hydrog_prot"/>
    <property type="match status" value="1"/>
</dbReference>
<evidence type="ECO:0000313" key="6">
    <source>
        <dbReference type="EMBL" id="MBB4753617.1"/>
    </source>
</evidence>
<proteinExistence type="inferred from homology"/>
<dbReference type="Proteomes" id="UP000631312">
    <property type="component" value="Unassembled WGS sequence"/>
</dbReference>
<evidence type="ECO:0000313" key="8">
    <source>
        <dbReference type="Proteomes" id="UP000631312"/>
    </source>
</evidence>
<sequence>MDGRRVVIGVGNEYRRDDGFGPRVVAELSARRGHDPRLAGVELRVSDGEPARMLEAWTGADVAVVIDVASGGTAGAWHEVTLPESGEPATSGHGFGLGATVALARELDRLPGRLVTLVAYGREFGFGVGLSDPVAAAVSPVADRVCELEATS</sequence>
<dbReference type="SUPFAM" id="SSF53163">
    <property type="entry name" value="HybD-like"/>
    <property type="match status" value="1"/>
</dbReference>
<dbReference type="EC" id="3.4.23.-" evidence="6"/>
<evidence type="ECO:0000256" key="2">
    <source>
        <dbReference type="ARBA" id="ARBA00022670"/>
    </source>
</evidence>
<evidence type="ECO:0000313" key="5">
    <source>
        <dbReference type="EMBL" id="GIE38154.1"/>
    </source>
</evidence>
<evidence type="ECO:0000313" key="7">
    <source>
        <dbReference type="Proteomes" id="UP000590511"/>
    </source>
</evidence>
<dbReference type="GO" id="GO:0016485">
    <property type="term" value="P:protein processing"/>
    <property type="evidence" value="ECO:0007669"/>
    <property type="project" value="TreeGrafter"/>
</dbReference>
<dbReference type="Proteomes" id="UP000590511">
    <property type="component" value="Unassembled WGS sequence"/>
</dbReference>
<dbReference type="PANTHER" id="PTHR30302">
    <property type="entry name" value="HYDROGENASE 1 MATURATION PROTEASE"/>
    <property type="match status" value="1"/>
</dbReference>
<dbReference type="EMBL" id="JACHNC010000001">
    <property type="protein sequence ID" value="MBB4753617.1"/>
    <property type="molecule type" value="Genomic_DNA"/>
</dbReference>
<comment type="caution">
    <text evidence="6">The sequence shown here is derived from an EMBL/GenBank/DDBJ whole genome shotgun (WGS) entry which is preliminary data.</text>
</comment>
<name>A0A7W7MKC5_9ACTN</name>
<gene>
    <name evidence="5" type="ORF">Alo02nite_10520</name>
    <name evidence="6" type="ORF">BJ964_007778</name>
</gene>
<dbReference type="Gene3D" id="3.40.50.1450">
    <property type="entry name" value="HybD-like"/>
    <property type="match status" value="1"/>
</dbReference>
<dbReference type="InterPro" id="IPR000671">
    <property type="entry name" value="Peptidase_A31"/>
</dbReference>
<dbReference type="GO" id="GO:0008047">
    <property type="term" value="F:enzyme activator activity"/>
    <property type="evidence" value="ECO:0007669"/>
    <property type="project" value="InterPro"/>
</dbReference>
<dbReference type="CDD" id="cd00518">
    <property type="entry name" value="H2MP"/>
    <property type="match status" value="1"/>
</dbReference>
<dbReference type="AlphaFoldDB" id="A0A7W7MKC5"/>
<evidence type="ECO:0000256" key="4">
    <source>
        <dbReference type="ARBA" id="ARBA00022801"/>
    </source>
</evidence>
<keyword evidence="4 6" id="KW-0378">Hydrolase</keyword>
<reference evidence="5 8" key="2">
    <citation type="submission" date="2021-01" db="EMBL/GenBank/DDBJ databases">
        <title>Whole genome shotgun sequence of Actinoplanes lobatus NBRC 12513.</title>
        <authorList>
            <person name="Komaki H."/>
            <person name="Tamura T."/>
        </authorList>
    </citation>
    <scope>NUCLEOTIDE SEQUENCE [LARGE SCALE GENOMIC DNA]</scope>
    <source>
        <strain evidence="5 8">NBRC 12513</strain>
    </source>
</reference>
<keyword evidence="2 6" id="KW-0645">Protease</keyword>
<dbReference type="PANTHER" id="PTHR30302:SF1">
    <property type="entry name" value="HYDROGENASE 2 MATURATION PROTEASE"/>
    <property type="match status" value="1"/>
</dbReference>
<dbReference type="EMBL" id="BOMP01000016">
    <property type="protein sequence ID" value="GIE38154.1"/>
    <property type="molecule type" value="Genomic_DNA"/>
</dbReference>